<evidence type="ECO:0000256" key="12">
    <source>
        <dbReference type="ARBA" id="ARBA00022840"/>
    </source>
</evidence>
<evidence type="ECO:0000256" key="6">
    <source>
        <dbReference type="ARBA" id="ARBA00022527"/>
    </source>
</evidence>
<dbReference type="InterPro" id="IPR036961">
    <property type="entry name" value="Kinesin_motor_dom_sf"/>
</dbReference>
<evidence type="ECO:0000313" key="26">
    <source>
        <dbReference type="EMBL" id="CAD7423539.1"/>
    </source>
</evidence>
<feature type="domain" description="Protein kinase" evidence="24">
    <location>
        <begin position="22"/>
        <end position="293"/>
    </location>
</feature>
<feature type="region of interest" description="Disordered" evidence="23">
    <location>
        <begin position="911"/>
        <end position="931"/>
    </location>
</feature>
<evidence type="ECO:0000256" key="15">
    <source>
        <dbReference type="ARBA" id="ARBA00023203"/>
    </source>
</evidence>
<dbReference type="SUPFAM" id="SSF52540">
    <property type="entry name" value="P-loop containing nucleoside triphosphate hydrolases"/>
    <property type="match status" value="1"/>
</dbReference>
<feature type="region of interest" description="Disordered" evidence="23">
    <location>
        <begin position="564"/>
        <end position="584"/>
    </location>
</feature>
<dbReference type="PROSITE" id="PS51456">
    <property type="entry name" value="MYOSIN_MOTOR"/>
    <property type="match status" value="1"/>
</dbReference>
<dbReference type="GO" id="GO:0005737">
    <property type="term" value="C:cytoplasm"/>
    <property type="evidence" value="ECO:0007669"/>
    <property type="project" value="UniProtKB-ARBA"/>
</dbReference>
<dbReference type="InterPro" id="IPR000719">
    <property type="entry name" value="Prot_kinase_dom"/>
</dbReference>
<dbReference type="PANTHER" id="PTHR46256:SF2">
    <property type="entry name" value="NEITHER INACTIVATION NOR AFTERPOTENTIAL PROTEIN C"/>
    <property type="match status" value="1"/>
</dbReference>
<evidence type="ECO:0000256" key="7">
    <source>
        <dbReference type="ARBA" id="ARBA00022606"/>
    </source>
</evidence>
<dbReference type="PANTHER" id="PTHR46256">
    <property type="entry name" value="AGAP011099-PA"/>
    <property type="match status" value="1"/>
</dbReference>
<evidence type="ECO:0000256" key="16">
    <source>
        <dbReference type="ARBA" id="ARBA00023212"/>
    </source>
</evidence>
<keyword evidence="15 21" id="KW-0009">Actin-binding</keyword>
<evidence type="ECO:0000256" key="2">
    <source>
        <dbReference type="ARBA" id="ARBA00004316"/>
    </source>
</evidence>
<sequence>MAKNSPESGLRLDQLPDPEDRYSLGEKIGTGVSADVYEATDNQAGGKRVAVKVLFVERDALDSYQEEYQVLRDLSHHPNLPDFYGIYLKKGKPRSGRDQLWFVMELCEGGPVMDLVRGLHHKNKKMCEEHIAFILKETIKSLVHLHECHVMHRDVKGSNILLTKEGEVKLVDFGLSRKLKNTLDRRSTIVGSPCWMAPEVINCSQKEGDSGAYDNRVDVWAIGITAIELGDGKPPFQDMHPTRALFQIMRNPPPTLYRPANWTQDYNDFIAECLEKNPEHRPYIMELMEHPFLTALPENDYHFAQELKALLDDVAEKGRSTRPPESNVRKNLLETGQNSPPQMMHTEDLAALDQITEDAILVELHERLKQGHSHTFVGDVLLVINPNEEQDTYGLKHHVQYQFKSRSDNAPHIFAVADRAYQDAMHHEEPQYVLLAGETLSGKTTNFLHLLKHLLYLGKSGNGAGDKLLQAVQIVHAMGNAATPINPDSTRHMLQMEVTFTSTGKVSGAILWLFQLEKWRVTTTERHQANFHILYYFYDAMEADRSLERYHLDGGRRYRYLRTTKTEGSSESSHGPREDPQGNVSKFRDFQKRLAALDFDKEQQDTLWCLLAAILLLGEVAFKDTEDKKAAEIDNPDVLADVARLLGVDEKKFNWALNNYCVVEKGTAVRRRHTRKEAEEARDVLARGIYFRLVDWVVNVINLKLSFTRAVFGDKYSICLIDLFGFECFKKNHLEQLIVNTLNEQLQYHYAQRVFVWEMQEQEEEEILLQTLQFYDNKPTVDELMAKPDGLFYLLDEASRSSRGSEIIIETLEGDSKSSRLRAIGRHEFTVAHYTGKVTYDTTEMADKNRDFLPPEMIETLRLSSDRVVQKLFTNQLSKTGNLTVTAEERGALAPSTKGRWGSALMAGNQAKPRRYNTESHGEYSQTRRMRTASATFRSTSLEILRGLAVGAGSGGTHFVRCMRADLVGQPWGFQPEVVRQQLRALAVLETARARQKGYPHRVPFPEFIRRYKFLAFDFDETVDVTKENSRLLLVRLKMEGWVIGKSKVFLKYFNEEYLSRSYEMQVKKIIKVQTMMRAFLAKRNLAFKLRKLRSQDSVEIISMKDKENCLARTANMKITEESAVITIQKHYRGYQTRKHYGPLLKANSGKMNTATASFMRPFCKKWKAKSIFQVLLMYRSARYQDLVYFSQQVHLYNQKAMSGVQASNVEVVLERVDPGGRASLVLPKKRQSVWKLPFRLDDLPFFDTTFMCDPLAATGLKGCTSGDNDQESWDAPLRRGQAGGWRPSQICMKDQESQTNSTPNNSDKCVGADEDFIQIPYNRDPKHIADKERFSGSVQQKRDLNQTSQRKTTNASQSNAQNYDYSRGVYKGIRKEPTSDAKNNRQFLRSDLPQPYRKKTSMVENNSYGPVNNNDRYSRDLDNNPSDTSDSWDLPKTYGAKNEYNRQGNISPRSKLKNPLEELKMKGRQASKDDNDTDEPPFNFQAMLRKTKINRASLRRGSDQASSLDMASNAEHIVKSTDRRRGGTVVYNSLTKSESPPPRYGCLNPWQDNRNKRIIEEMGAEEEESEEESEGISVVTTTTMLAPGLVVQGQVAEL</sequence>
<feature type="binding site" evidence="21">
    <location>
        <begin position="437"/>
        <end position="444"/>
    </location>
    <ligand>
        <name>ATP</name>
        <dbReference type="ChEBI" id="CHEBI:30616"/>
    </ligand>
</feature>
<evidence type="ECO:0000256" key="14">
    <source>
        <dbReference type="ARBA" id="ARBA00023175"/>
    </source>
</evidence>
<evidence type="ECO:0000256" key="11">
    <source>
        <dbReference type="ARBA" id="ARBA00022777"/>
    </source>
</evidence>
<evidence type="ECO:0000256" key="13">
    <source>
        <dbReference type="ARBA" id="ARBA00023123"/>
    </source>
</evidence>
<keyword evidence="5" id="KW-0963">Cytoplasm</keyword>
<feature type="region of interest" description="Disordered" evidence="23">
    <location>
        <begin position="1262"/>
        <end position="1287"/>
    </location>
</feature>
<dbReference type="EMBL" id="OB792685">
    <property type="protein sequence ID" value="CAD7423539.1"/>
    <property type="molecule type" value="Genomic_DNA"/>
</dbReference>
<evidence type="ECO:0000256" key="17">
    <source>
        <dbReference type="ARBA" id="ARBA00023273"/>
    </source>
</evidence>
<dbReference type="GO" id="GO:0007601">
    <property type="term" value="P:visual perception"/>
    <property type="evidence" value="ECO:0007669"/>
    <property type="project" value="UniProtKB-KW"/>
</dbReference>
<dbReference type="PROSITE" id="PS50096">
    <property type="entry name" value="IQ"/>
    <property type="match status" value="2"/>
</dbReference>
<dbReference type="GO" id="GO:0000146">
    <property type="term" value="F:microfilament motor activity"/>
    <property type="evidence" value="ECO:0007669"/>
    <property type="project" value="TreeGrafter"/>
</dbReference>
<keyword evidence="6" id="KW-0723">Serine/threonine-protein kinase</keyword>
<reference evidence="26" key="1">
    <citation type="submission" date="2020-11" db="EMBL/GenBank/DDBJ databases">
        <authorList>
            <person name="Tran Van P."/>
        </authorList>
    </citation>
    <scope>NUCLEOTIDE SEQUENCE</scope>
</reference>
<evidence type="ECO:0000256" key="3">
    <source>
        <dbReference type="ARBA" id="ARBA00006998"/>
    </source>
</evidence>
<evidence type="ECO:0000256" key="1">
    <source>
        <dbReference type="ARBA" id="ARBA00004245"/>
    </source>
</evidence>
<keyword evidence="9" id="KW-0677">Repeat</keyword>
<keyword evidence="7" id="KW-0716">Sensory transduction</keyword>
<dbReference type="GO" id="GO:0004674">
    <property type="term" value="F:protein serine/threonine kinase activity"/>
    <property type="evidence" value="ECO:0007669"/>
    <property type="project" value="UniProtKB-KW"/>
</dbReference>
<dbReference type="GO" id="GO:0030832">
    <property type="term" value="P:regulation of actin filament length"/>
    <property type="evidence" value="ECO:0007669"/>
    <property type="project" value="TreeGrafter"/>
</dbReference>
<dbReference type="Pfam" id="PF00612">
    <property type="entry name" value="IQ"/>
    <property type="match status" value="1"/>
</dbReference>
<keyword evidence="11" id="KW-0418">Kinase</keyword>
<evidence type="ECO:0000256" key="23">
    <source>
        <dbReference type="SAM" id="MobiDB-lite"/>
    </source>
</evidence>
<keyword evidence="14 21" id="KW-0505">Motor protein</keyword>
<dbReference type="InterPro" id="IPR001609">
    <property type="entry name" value="Myosin_head_motor_dom-like"/>
</dbReference>
<dbReference type="Pfam" id="PF00063">
    <property type="entry name" value="Myosin_head"/>
    <property type="match status" value="1"/>
</dbReference>
<dbReference type="GO" id="GO:0016459">
    <property type="term" value="C:myosin complex"/>
    <property type="evidence" value="ECO:0007669"/>
    <property type="project" value="UniProtKB-KW"/>
</dbReference>
<keyword evidence="10 21" id="KW-0547">Nucleotide-binding</keyword>
<dbReference type="SMART" id="SM00220">
    <property type="entry name" value="S_TKc"/>
    <property type="match status" value="1"/>
</dbReference>
<dbReference type="Pfam" id="PF00069">
    <property type="entry name" value="Pkinase"/>
    <property type="match status" value="1"/>
</dbReference>
<dbReference type="EC" id="2.7.11.1" evidence="4"/>
<keyword evidence="13 21" id="KW-0518">Myosin</keyword>
<keyword evidence="16" id="KW-0206">Cytoskeleton</keyword>
<dbReference type="InterPro" id="IPR000048">
    <property type="entry name" value="IQ_motif_EF-hand-BS"/>
</dbReference>
<dbReference type="Gene3D" id="3.30.200.20">
    <property type="entry name" value="Phosphorylase Kinase, domain 1"/>
    <property type="match status" value="1"/>
</dbReference>
<dbReference type="InterPro" id="IPR052409">
    <property type="entry name" value="Myosin-III_kinase_activity"/>
</dbReference>
<dbReference type="GO" id="GO:0005524">
    <property type="term" value="F:ATP binding"/>
    <property type="evidence" value="ECO:0007669"/>
    <property type="project" value="UniProtKB-UniRule"/>
</dbReference>
<dbReference type="SUPFAM" id="SSF56112">
    <property type="entry name" value="Protein kinase-like (PK-like)"/>
    <property type="match status" value="1"/>
</dbReference>
<feature type="compositionally biased region" description="Basic and acidic residues" evidence="23">
    <location>
        <begin position="1333"/>
        <end position="1345"/>
    </location>
</feature>
<dbReference type="Gene3D" id="1.10.10.820">
    <property type="match status" value="1"/>
</dbReference>
<evidence type="ECO:0000256" key="5">
    <source>
        <dbReference type="ARBA" id="ARBA00022490"/>
    </source>
</evidence>
<dbReference type="InterPro" id="IPR011009">
    <property type="entry name" value="Kinase-like_dom_sf"/>
</dbReference>
<protein>
    <recommendedName>
        <fullName evidence="4">non-specific serine/threonine protein kinase</fullName>
        <ecNumber evidence="4">2.7.11.1</ecNumber>
    </recommendedName>
</protein>
<dbReference type="PRINTS" id="PR00193">
    <property type="entry name" value="MYOSINHEAVY"/>
</dbReference>
<evidence type="ECO:0000259" key="24">
    <source>
        <dbReference type="PROSITE" id="PS50011"/>
    </source>
</evidence>
<feature type="domain" description="Myosin motor" evidence="25">
    <location>
        <begin position="344"/>
        <end position="1067"/>
    </location>
</feature>
<feature type="compositionally biased region" description="Basic and acidic residues" evidence="23">
    <location>
        <begin position="574"/>
        <end position="584"/>
    </location>
</feature>
<dbReference type="Gene3D" id="1.20.5.190">
    <property type="match status" value="1"/>
</dbReference>
<name>A0A7R9HHY1_9NEOP</name>
<dbReference type="GO" id="GO:0042995">
    <property type="term" value="C:cell projection"/>
    <property type="evidence" value="ECO:0007669"/>
    <property type="project" value="UniProtKB-SubCell"/>
</dbReference>
<organism evidence="26">
    <name type="scientific">Timema monikensis</name>
    <dbReference type="NCBI Taxonomy" id="170555"/>
    <lineage>
        <taxon>Eukaryota</taxon>
        <taxon>Metazoa</taxon>
        <taxon>Ecdysozoa</taxon>
        <taxon>Arthropoda</taxon>
        <taxon>Hexapoda</taxon>
        <taxon>Insecta</taxon>
        <taxon>Pterygota</taxon>
        <taxon>Neoptera</taxon>
        <taxon>Polyneoptera</taxon>
        <taxon>Phasmatodea</taxon>
        <taxon>Timematodea</taxon>
        <taxon>Timematoidea</taxon>
        <taxon>Timematidae</taxon>
        <taxon>Timema</taxon>
    </lineage>
</organism>
<evidence type="ECO:0000256" key="9">
    <source>
        <dbReference type="ARBA" id="ARBA00022737"/>
    </source>
</evidence>
<proteinExistence type="inferred from homology"/>
<dbReference type="PROSITE" id="PS00108">
    <property type="entry name" value="PROTEIN_KINASE_ST"/>
    <property type="match status" value="1"/>
</dbReference>
<dbReference type="InterPro" id="IPR017441">
    <property type="entry name" value="Protein_kinase_ATP_BS"/>
</dbReference>
<comment type="catalytic activity">
    <reaction evidence="20">
        <text>L-seryl-[protein] + ATP = O-phospho-L-seryl-[protein] + ADP + H(+)</text>
        <dbReference type="Rhea" id="RHEA:17989"/>
        <dbReference type="Rhea" id="RHEA-COMP:9863"/>
        <dbReference type="Rhea" id="RHEA-COMP:11604"/>
        <dbReference type="ChEBI" id="CHEBI:15378"/>
        <dbReference type="ChEBI" id="CHEBI:29999"/>
        <dbReference type="ChEBI" id="CHEBI:30616"/>
        <dbReference type="ChEBI" id="CHEBI:83421"/>
        <dbReference type="ChEBI" id="CHEBI:456216"/>
        <dbReference type="EC" id="2.7.11.1"/>
    </reaction>
</comment>
<dbReference type="Gene3D" id="1.20.120.720">
    <property type="entry name" value="Myosin VI head, motor domain, U50 subdomain"/>
    <property type="match status" value="1"/>
</dbReference>
<accession>A0A7R9HHY1</accession>
<evidence type="ECO:0000256" key="4">
    <source>
        <dbReference type="ARBA" id="ARBA00012513"/>
    </source>
</evidence>
<comment type="subcellular location">
    <subcellularLocation>
        <location evidence="2">Cell projection</location>
    </subcellularLocation>
    <subcellularLocation>
        <location evidence="1">Cytoplasm</location>
        <location evidence="1">Cytoskeleton</location>
    </subcellularLocation>
</comment>
<feature type="compositionally biased region" description="Polar residues" evidence="23">
    <location>
        <begin position="1403"/>
        <end position="1416"/>
    </location>
</feature>
<keyword evidence="12 21" id="KW-0067">ATP-binding</keyword>
<feature type="binding site" evidence="22">
    <location>
        <position position="52"/>
    </location>
    <ligand>
        <name>ATP</name>
        <dbReference type="ChEBI" id="CHEBI:30616"/>
    </ligand>
</feature>
<evidence type="ECO:0000256" key="18">
    <source>
        <dbReference type="ARBA" id="ARBA00023305"/>
    </source>
</evidence>
<gene>
    <name evidence="26" type="ORF">TMSB3V08_LOCUS526</name>
</gene>
<evidence type="ECO:0000259" key="25">
    <source>
        <dbReference type="PROSITE" id="PS51456"/>
    </source>
</evidence>
<comment type="caution">
    <text evidence="21">Lacks conserved residue(s) required for the propagation of feature annotation.</text>
</comment>
<evidence type="ECO:0000256" key="20">
    <source>
        <dbReference type="ARBA" id="ARBA00048679"/>
    </source>
</evidence>
<feature type="region of interest" description="Disordered" evidence="23">
    <location>
        <begin position="1333"/>
        <end position="1461"/>
    </location>
</feature>
<keyword evidence="18" id="KW-0844">Vision</keyword>
<dbReference type="SMART" id="SM00242">
    <property type="entry name" value="MYSc"/>
    <property type="match status" value="1"/>
</dbReference>
<dbReference type="Gene3D" id="1.20.58.530">
    <property type="match status" value="1"/>
</dbReference>
<evidence type="ECO:0000256" key="8">
    <source>
        <dbReference type="ARBA" id="ARBA00022679"/>
    </source>
</evidence>
<evidence type="ECO:0000256" key="10">
    <source>
        <dbReference type="ARBA" id="ARBA00022741"/>
    </source>
</evidence>
<feature type="region of interest" description="Disordered" evidence="23">
    <location>
        <begin position="1"/>
        <end position="22"/>
    </location>
</feature>
<dbReference type="InterPro" id="IPR027417">
    <property type="entry name" value="P-loop_NTPase"/>
</dbReference>
<comment type="catalytic activity">
    <reaction evidence="19">
        <text>L-threonyl-[protein] + ATP = O-phospho-L-threonyl-[protein] + ADP + H(+)</text>
        <dbReference type="Rhea" id="RHEA:46608"/>
        <dbReference type="Rhea" id="RHEA-COMP:11060"/>
        <dbReference type="Rhea" id="RHEA-COMP:11605"/>
        <dbReference type="ChEBI" id="CHEBI:15378"/>
        <dbReference type="ChEBI" id="CHEBI:30013"/>
        <dbReference type="ChEBI" id="CHEBI:30616"/>
        <dbReference type="ChEBI" id="CHEBI:61977"/>
        <dbReference type="ChEBI" id="CHEBI:456216"/>
        <dbReference type="EC" id="2.7.11.1"/>
    </reaction>
</comment>
<evidence type="ECO:0000256" key="19">
    <source>
        <dbReference type="ARBA" id="ARBA00047899"/>
    </source>
</evidence>
<comment type="similarity">
    <text evidence="21">Belongs to the TRAFAC class myosin-kinesin ATPase superfamily. Myosin family.</text>
</comment>
<dbReference type="GO" id="GO:0003779">
    <property type="term" value="F:actin binding"/>
    <property type="evidence" value="ECO:0007669"/>
    <property type="project" value="UniProtKB-KW"/>
</dbReference>
<comment type="similarity">
    <text evidence="3">In the C-terminal section; belongs to the TRAFAC class myosin-kinesin ATPase superfamily. Myosin family.</text>
</comment>
<dbReference type="InterPro" id="IPR008271">
    <property type="entry name" value="Ser/Thr_kinase_AS"/>
</dbReference>
<dbReference type="Gene3D" id="6.20.240.20">
    <property type="match status" value="1"/>
</dbReference>
<dbReference type="SMART" id="SM00015">
    <property type="entry name" value="IQ"/>
    <property type="match status" value="2"/>
</dbReference>
<keyword evidence="17" id="KW-0966">Cell projection</keyword>
<dbReference type="PROSITE" id="PS00107">
    <property type="entry name" value="PROTEIN_KINASE_ATP"/>
    <property type="match status" value="1"/>
</dbReference>
<feature type="compositionally biased region" description="Polar residues" evidence="23">
    <location>
        <begin position="1346"/>
        <end position="1365"/>
    </location>
</feature>
<feature type="compositionally biased region" description="Basic and acidic residues" evidence="23">
    <location>
        <begin position="1374"/>
        <end position="1384"/>
    </location>
</feature>
<evidence type="ECO:0000256" key="22">
    <source>
        <dbReference type="PROSITE-ProRule" id="PRU10141"/>
    </source>
</evidence>
<dbReference type="PROSITE" id="PS50011">
    <property type="entry name" value="PROTEIN_KINASE_DOM"/>
    <property type="match status" value="1"/>
</dbReference>
<dbReference type="Gene3D" id="3.40.850.10">
    <property type="entry name" value="Kinesin motor domain"/>
    <property type="match status" value="1"/>
</dbReference>
<dbReference type="Gene3D" id="1.10.510.10">
    <property type="entry name" value="Transferase(Phosphotransferase) domain 1"/>
    <property type="match status" value="1"/>
</dbReference>
<evidence type="ECO:0000256" key="21">
    <source>
        <dbReference type="PROSITE-ProRule" id="PRU00782"/>
    </source>
</evidence>
<keyword evidence="8" id="KW-0808">Transferase</keyword>
<feature type="region of interest" description="Disordered" evidence="23">
    <location>
        <begin position="316"/>
        <end position="342"/>
    </location>
</feature>